<dbReference type="InterPro" id="IPR054597">
    <property type="entry name" value="FeeM_cat"/>
</dbReference>
<feature type="domain" description="N-acetyltransferase" evidence="3">
    <location>
        <begin position="4"/>
        <end position="168"/>
    </location>
</feature>
<dbReference type="GO" id="GO:0004760">
    <property type="term" value="F:L-serine-pyruvate transaminase activity"/>
    <property type="evidence" value="ECO:0007669"/>
    <property type="project" value="TreeGrafter"/>
</dbReference>
<evidence type="ECO:0000313" key="5">
    <source>
        <dbReference type="Proteomes" id="UP000318937"/>
    </source>
</evidence>
<gene>
    <name evidence="4" type="ORF">FG383_11760</name>
</gene>
<evidence type="ECO:0000256" key="1">
    <source>
        <dbReference type="ARBA" id="ARBA00001933"/>
    </source>
</evidence>
<dbReference type="Gene3D" id="3.40.630.30">
    <property type="match status" value="1"/>
</dbReference>
<dbReference type="RefSeq" id="WP_142607587.1">
    <property type="nucleotide sequence ID" value="NZ_VDGG01000022.1"/>
</dbReference>
<dbReference type="PANTHER" id="PTHR21152">
    <property type="entry name" value="AMINOTRANSFERASE CLASS V"/>
    <property type="match status" value="1"/>
</dbReference>
<dbReference type="AlphaFoldDB" id="A0A544T9D3"/>
<organism evidence="4 5">
    <name type="scientific">Psychrobacillus soli</name>
    <dbReference type="NCBI Taxonomy" id="1543965"/>
    <lineage>
        <taxon>Bacteria</taxon>
        <taxon>Bacillati</taxon>
        <taxon>Bacillota</taxon>
        <taxon>Bacilli</taxon>
        <taxon>Bacillales</taxon>
        <taxon>Bacillaceae</taxon>
        <taxon>Psychrobacillus</taxon>
    </lineage>
</organism>
<dbReference type="InterPro" id="IPR015424">
    <property type="entry name" value="PyrdxlP-dep_Trfase"/>
</dbReference>
<dbReference type="InterPro" id="IPR015422">
    <property type="entry name" value="PyrdxlP-dep_Trfase_small"/>
</dbReference>
<comment type="cofactor">
    <cofactor evidence="1">
        <name>pyridoxal 5'-phosphate</name>
        <dbReference type="ChEBI" id="CHEBI:597326"/>
    </cofactor>
</comment>
<dbReference type="SUPFAM" id="SSF53383">
    <property type="entry name" value="PLP-dependent transferases"/>
    <property type="match status" value="1"/>
</dbReference>
<evidence type="ECO:0000256" key="2">
    <source>
        <dbReference type="ARBA" id="ARBA00022898"/>
    </source>
</evidence>
<dbReference type="PANTHER" id="PTHR21152:SF40">
    <property type="entry name" value="ALANINE--GLYOXYLATE AMINOTRANSFERASE"/>
    <property type="match status" value="1"/>
</dbReference>
<dbReference type="Pfam" id="PF21926">
    <property type="entry name" value="FeeM"/>
    <property type="match status" value="1"/>
</dbReference>
<dbReference type="EMBL" id="VDGG01000022">
    <property type="protein sequence ID" value="TQR14067.1"/>
    <property type="molecule type" value="Genomic_DNA"/>
</dbReference>
<dbReference type="InterPro" id="IPR000182">
    <property type="entry name" value="GNAT_dom"/>
</dbReference>
<keyword evidence="2" id="KW-0663">Pyridoxal phosphate</keyword>
<dbReference type="Gene3D" id="3.40.640.10">
    <property type="entry name" value="Type I PLP-dependent aspartate aminotransferase-like (Major domain)"/>
    <property type="match status" value="1"/>
</dbReference>
<proteinExistence type="predicted"/>
<dbReference type="PROSITE" id="PS51186">
    <property type="entry name" value="GNAT"/>
    <property type="match status" value="1"/>
</dbReference>
<sequence>MYWCKIARTEKEFEAIAKLNYQTFVEEIPQYEPDPSGMRVDPFHHENVYVIVLKDQELAGMVAFRAIRPFSLDLKLGPVENLLPKDALQGLLCEVRLMAVDKAHRNGRVFYYLARALSDYAYENGYGAAVISGTIREQKLYNQLGFEPFAETVGTGDALFVPMVLTRERFDRSVAARFKQKRYSFYPGPVQQSKQIQQAFLEKPISHRSHEFKVMLERVKNRLLTMSEATHVHLLAGSGTLANEAMIAQLHVLGEKGLILTNGAFGERLEKQAARWGLSYKSQAYEWGTSFDMAAIEKQLATGEYSWLLMTHGETSTGMLNKLEEIAKLCKKYNVLLCADCVSSFGALPFSMDGVYLATGVSGKAIGTMSGLAFVFSNSEIVTGDNIPAYLDIGLTASHMIPFTMSSQLVQSLEYALKAYEKGARYTLLRERMKFIEAEVEKHQIPLLADDPYPMIFTWHEKTFPYLAEDARMSGFDLHYKSDYLVERGLIQVSCIQPDFEDAWSKFTDWMDNYWAYHAE</sequence>
<dbReference type="Pfam" id="PF00266">
    <property type="entry name" value="Aminotran_5"/>
    <property type="match status" value="1"/>
</dbReference>
<dbReference type="OrthoDB" id="389074at2"/>
<reference evidence="4 5" key="1">
    <citation type="submission" date="2019-05" db="EMBL/GenBank/DDBJ databases">
        <title>Psychrobacillus vulpis sp. nov., a new species isolated from feces of a red fox that inhabits in The Tablas de Daimiel Natural Park, Albacete, Spain.</title>
        <authorList>
            <person name="Rodriguez M."/>
            <person name="Reina J.C."/>
            <person name="Bejar V."/>
            <person name="Llamas I."/>
        </authorList>
    </citation>
    <scope>NUCLEOTIDE SEQUENCE [LARGE SCALE GENOMIC DNA]</scope>
    <source>
        <strain evidence="4 5">NHI-2</strain>
    </source>
</reference>
<dbReference type="Gene3D" id="3.90.1150.10">
    <property type="entry name" value="Aspartate Aminotransferase, domain 1"/>
    <property type="match status" value="1"/>
</dbReference>
<keyword evidence="5" id="KW-1185">Reference proteome</keyword>
<dbReference type="InterPro" id="IPR000192">
    <property type="entry name" value="Aminotrans_V_dom"/>
</dbReference>
<dbReference type="GO" id="GO:0019265">
    <property type="term" value="P:glycine biosynthetic process, by transamination of glyoxylate"/>
    <property type="evidence" value="ECO:0007669"/>
    <property type="project" value="TreeGrafter"/>
</dbReference>
<dbReference type="Proteomes" id="UP000318937">
    <property type="component" value="Unassembled WGS sequence"/>
</dbReference>
<keyword evidence="4" id="KW-0032">Aminotransferase</keyword>
<name>A0A544T9D3_9BACI</name>
<dbReference type="SUPFAM" id="SSF55729">
    <property type="entry name" value="Acyl-CoA N-acyltransferases (Nat)"/>
    <property type="match status" value="1"/>
</dbReference>
<comment type="caution">
    <text evidence="4">The sequence shown here is derived from an EMBL/GenBank/DDBJ whole genome shotgun (WGS) entry which is preliminary data.</text>
</comment>
<evidence type="ECO:0000313" key="4">
    <source>
        <dbReference type="EMBL" id="TQR14067.1"/>
    </source>
</evidence>
<dbReference type="InterPro" id="IPR016181">
    <property type="entry name" value="Acyl_CoA_acyltransferase"/>
</dbReference>
<evidence type="ECO:0000259" key="3">
    <source>
        <dbReference type="PROSITE" id="PS51186"/>
    </source>
</evidence>
<dbReference type="InterPro" id="IPR015421">
    <property type="entry name" value="PyrdxlP-dep_Trfase_major"/>
</dbReference>
<dbReference type="GO" id="GO:0008453">
    <property type="term" value="F:alanine-glyoxylate transaminase activity"/>
    <property type="evidence" value="ECO:0007669"/>
    <property type="project" value="TreeGrafter"/>
</dbReference>
<dbReference type="GO" id="GO:0016747">
    <property type="term" value="F:acyltransferase activity, transferring groups other than amino-acyl groups"/>
    <property type="evidence" value="ECO:0007669"/>
    <property type="project" value="InterPro"/>
</dbReference>
<accession>A0A544T9D3</accession>
<protein>
    <submittedName>
        <fullName evidence="4">Aminotransferase class V-fold PLP-dependent enzyme</fullName>
    </submittedName>
</protein>
<keyword evidence="4" id="KW-0808">Transferase</keyword>